<evidence type="ECO:0000256" key="1">
    <source>
        <dbReference type="SAM" id="Phobius"/>
    </source>
</evidence>
<name>A0A3B0CJ82_9BACL</name>
<keyword evidence="1" id="KW-1133">Transmembrane helix</keyword>
<keyword evidence="1" id="KW-0472">Membrane</keyword>
<keyword evidence="3" id="KW-1185">Reference proteome</keyword>
<evidence type="ECO:0000313" key="2">
    <source>
        <dbReference type="EMBL" id="RKN85252.1"/>
    </source>
</evidence>
<accession>A0A3B0CJ82</accession>
<protein>
    <submittedName>
        <fullName evidence="2">Uncharacterized protein</fullName>
    </submittedName>
</protein>
<gene>
    <name evidence="2" type="ORF">D7M11_09190</name>
</gene>
<evidence type="ECO:0000313" key="3">
    <source>
        <dbReference type="Proteomes" id="UP000282311"/>
    </source>
</evidence>
<organism evidence="2 3">
    <name type="scientific">Paenibacillus ginsengarvi</name>
    <dbReference type="NCBI Taxonomy" id="400777"/>
    <lineage>
        <taxon>Bacteria</taxon>
        <taxon>Bacillati</taxon>
        <taxon>Bacillota</taxon>
        <taxon>Bacilli</taxon>
        <taxon>Bacillales</taxon>
        <taxon>Paenibacillaceae</taxon>
        <taxon>Paenibacillus</taxon>
    </lineage>
</organism>
<keyword evidence="1" id="KW-0812">Transmembrane</keyword>
<feature type="transmembrane region" description="Helical" evidence="1">
    <location>
        <begin position="33"/>
        <end position="59"/>
    </location>
</feature>
<dbReference type="RefSeq" id="WP_120746904.1">
    <property type="nucleotide sequence ID" value="NZ_RBAH01000005.1"/>
</dbReference>
<sequence>MTPLAAKLLLLLTATALFWIVKRLFKGTLKEDVSAQLILIVAATPLLGAATLIAMVYLFKFAFAYV</sequence>
<dbReference type="AlphaFoldDB" id="A0A3B0CJ82"/>
<comment type="caution">
    <text evidence="2">The sequence shown here is derived from an EMBL/GenBank/DDBJ whole genome shotgun (WGS) entry which is preliminary data.</text>
</comment>
<reference evidence="2 3" key="1">
    <citation type="journal article" date="2007" name="Int. J. Syst. Evol. Microbiol.">
        <title>Paenibacillus ginsengarvi sp. nov., isolated from soil from ginseng cultivation.</title>
        <authorList>
            <person name="Yoon M.H."/>
            <person name="Ten L.N."/>
            <person name="Im W.T."/>
        </authorList>
    </citation>
    <scope>NUCLEOTIDE SEQUENCE [LARGE SCALE GENOMIC DNA]</scope>
    <source>
        <strain evidence="2 3">KCTC 13059</strain>
    </source>
</reference>
<dbReference type="Proteomes" id="UP000282311">
    <property type="component" value="Unassembled WGS sequence"/>
</dbReference>
<dbReference type="EMBL" id="RBAH01000005">
    <property type="protein sequence ID" value="RKN85252.1"/>
    <property type="molecule type" value="Genomic_DNA"/>
</dbReference>
<proteinExistence type="predicted"/>